<feature type="compositionally biased region" description="Polar residues" evidence="1">
    <location>
        <begin position="9"/>
        <end position="23"/>
    </location>
</feature>
<feature type="compositionally biased region" description="Low complexity" evidence="1">
    <location>
        <begin position="424"/>
        <end position="449"/>
    </location>
</feature>
<proteinExistence type="predicted"/>
<dbReference type="Proteomes" id="UP000800038">
    <property type="component" value="Unassembled WGS sequence"/>
</dbReference>
<organism evidence="3 4">
    <name type="scientific">Clathrospora elynae</name>
    <dbReference type="NCBI Taxonomy" id="706981"/>
    <lineage>
        <taxon>Eukaryota</taxon>
        <taxon>Fungi</taxon>
        <taxon>Dikarya</taxon>
        <taxon>Ascomycota</taxon>
        <taxon>Pezizomycotina</taxon>
        <taxon>Dothideomycetes</taxon>
        <taxon>Pleosporomycetidae</taxon>
        <taxon>Pleosporales</taxon>
        <taxon>Diademaceae</taxon>
        <taxon>Clathrospora</taxon>
    </lineage>
</organism>
<feature type="compositionally biased region" description="Low complexity" evidence="1">
    <location>
        <begin position="254"/>
        <end position="264"/>
    </location>
</feature>
<keyword evidence="4" id="KW-1185">Reference proteome</keyword>
<evidence type="ECO:0000313" key="4">
    <source>
        <dbReference type="Proteomes" id="UP000800038"/>
    </source>
</evidence>
<feature type="compositionally biased region" description="Basic residues" evidence="1">
    <location>
        <begin position="504"/>
        <end position="513"/>
    </location>
</feature>
<reference evidence="3" key="1">
    <citation type="journal article" date="2020" name="Stud. Mycol.">
        <title>101 Dothideomycetes genomes: a test case for predicting lifestyles and emergence of pathogens.</title>
        <authorList>
            <person name="Haridas S."/>
            <person name="Albert R."/>
            <person name="Binder M."/>
            <person name="Bloem J."/>
            <person name="Labutti K."/>
            <person name="Salamov A."/>
            <person name="Andreopoulos B."/>
            <person name="Baker S."/>
            <person name="Barry K."/>
            <person name="Bills G."/>
            <person name="Bluhm B."/>
            <person name="Cannon C."/>
            <person name="Castanera R."/>
            <person name="Culley D."/>
            <person name="Daum C."/>
            <person name="Ezra D."/>
            <person name="Gonzalez J."/>
            <person name="Henrissat B."/>
            <person name="Kuo A."/>
            <person name="Liang C."/>
            <person name="Lipzen A."/>
            <person name="Lutzoni F."/>
            <person name="Magnuson J."/>
            <person name="Mondo S."/>
            <person name="Nolan M."/>
            <person name="Ohm R."/>
            <person name="Pangilinan J."/>
            <person name="Park H.-J."/>
            <person name="Ramirez L."/>
            <person name="Alfaro M."/>
            <person name="Sun H."/>
            <person name="Tritt A."/>
            <person name="Yoshinaga Y."/>
            <person name="Zwiers L.-H."/>
            <person name="Turgeon B."/>
            <person name="Goodwin S."/>
            <person name="Spatafora J."/>
            <person name="Crous P."/>
            <person name="Grigoriev I."/>
        </authorList>
    </citation>
    <scope>NUCLEOTIDE SEQUENCE</scope>
    <source>
        <strain evidence="3">CBS 161.51</strain>
    </source>
</reference>
<dbReference type="SMART" id="SM00027">
    <property type="entry name" value="EH"/>
    <property type="match status" value="1"/>
</dbReference>
<dbReference type="OrthoDB" id="10045710at2759"/>
<dbReference type="Gene3D" id="1.10.238.10">
    <property type="entry name" value="EF-hand"/>
    <property type="match status" value="1"/>
</dbReference>
<protein>
    <recommendedName>
        <fullName evidence="2">EH domain-containing protein</fullName>
    </recommendedName>
</protein>
<feature type="domain" description="EH" evidence="2">
    <location>
        <begin position="586"/>
        <end position="691"/>
    </location>
</feature>
<evidence type="ECO:0000313" key="3">
    <source>
        <dbReference type="EMBL" id="KAF1945940.1"/>
    </source>
</evidence>
<gene>
    <name evidence="3" type="ORF">EJ02DRAFT_368292</name>
</gene>
<dbReference type="CDD" id="cd00052">
    <property type="entry name" value="EH"/>
    <property type="match status" value="1"/>
</dbReference>
<feature type="region of interest" description="Disordered" evidence="1">
    <location>
        <begin position="482"/>
        <end position="551"/>
    </location>
</feature>
<feature type="compositionally biased region" description="Low complexity" evidence="1">
    <location>
        <begin position="88"/>
        <end position="97"/>
    </location>
</feature>
<feature type="compositionally biased region" description="Polar residues" evidence="1">
    <location>
        <begin position="357"/>
        <end position="371"/>
    </location>
</feature>
<accession>A0A6A5T137</accession>
<dbReference type="SUPFAM" id="SSF47473">
    <property type="entry name" value="EF-hand"/>
    <property type="match status" value="1"/>
</dbReference>
<sequence length="699" mass="77077">MSFPRNPSLVPQSSGPGDTQHNVRNAALHGASLAFSKPPPKPKPIANTYTGSDNGALLAATRVGSGSPASLKRDVTGGSARSIRPNASKSSSSNSLSVRDDHLDRAPSPSNIAAKLAAARHSPLRPLRQAAVASTMSERQADERDTLPPSGSVGNLLARLEPKKPSQQQPRKRRDSLGSHSAASSARQDHKPTDDSPIPPTSSLVNMFEQSRPTTPPKPTAPLHVTRDSPPPVRSPKPQRAFRLPPEPRDDALLQRTQTQTLTQTPPPRKPNPKHHIQLPPSQSTDGAEEQAYFNTPKKDPLKSPPIKQKPVQLAAIQTSTLPLPAPPPQRGSRQTRPMSQDTSRSTPTNRRRFSMSFESYKTPSSPSSFKSAKEEQEEEERLKPSVPPPRRSATRKTDPMPAVSKTYLTAPIQIRPRTQSQNPSSTPPLQRLSPPRRPTTTTGTSSPSVYHNKYQRESVKQIAQHMTGESLSSAIMGAALAASSRNASPAPRPMSIEPLFPPRKQHHHHTPFHRSPSPPKQSPPKNSGKMRMTMRKEPSSSENEDEVKKYKKKGTRIMGIKGRKHPNKHHEGTRKRWRDQITEPERKRYEGVWAANKGLHMPSPSSPTRASPGDDGSLDVLNLVVKDIWTRSRLPTHVLEEVWDLVDGRGFGRLSRYEFVVGLWLIDQRLKGRKLPVKVSDSVWQSARGVGIKVKIRN</sequence>
<dbReference type="AlphaFoldDB" id="A0A6A5T137"/>
<evidence type="ECO:0000259" key="2">
    <source>
        <dbReference type="PROSITE" id="PS50031"/>
    </source>
</evidence>
<feature type="compositionally biased region" description="Polar residues" evidence="1">
    <location>
        <begin position="204"/>
        <end position="213"/>
    </location>
</feature>
<evidence type="ECO:0000256" key="1">
    <source>
        <dbReference type="SAM" id="MobiDB-lite"/>
    </source>
</evidence>
<feature type="compositionally biased region" description="Polar residues" evidence="1">
    <location>
        <begin position="332"/>
        <end position="349"/>
    </location>
</feature>
<name>A0A6A5T137_9PLEO</name>
<dbReference type="InterPro" id="IPR011992">
    <property type="entry name" value="EF-hand-dom_pair"/>
</dbReference>
<dbReference type="PROSITE" id="PS50031">
    <property type="entry name" value="EH"/>
    <property type="match status" value="1"/>
</dbReference>
<dbReference type="InterPro" id="IPR000261">
    <property type="entry name" value="EH_dom"/>
</dbReference>
<dbReference type="EMBL" id="ML976006">
    <property type="protein sequence ID" value="KAF1945940.1"/>
    <property type="molecule type" value="Genomic_DNA"/>
</dbReference>
<dbReference type="Pfam" id="PF12763">
    <property type="entry name" value="EH"/>
    <property type="match status" value="1"/>
</dbReference>
<feature type="region of interest" description="Disordered" evidence="1">
    <location>
        <begin position="1"/>
        <end position="469"/>
    </location>
</feature>